<name>A0ABD3Y2Y9_9GAMM</name>
<reference evidence="2 3" key="1">
    <citation type="submission" date="2014-04" db="EMBL/GenBank/DDBJ databases">
        <title>Pseudoalteromonas galatheae sp. nov., isolated from a deep-sea polychaete near Canal Concepcion, Chile.</title>
        <authorList>
            <person name="Machado H.R."/>
            <person name="Gram L."/>
            <person name="Vynne N.G."/>
        </authorList>
    </citation>
    <scope>NUCLEOTIDE SEQUENCE [LARGE SCALE GENOMIC DNA]</scope>
    <source>
        <strain evidence="2 3">KMM216</strain>
    </source>
</reference>
<keyword evidence="1" id="KW-1133">Transmembrane helix</keyword>
<gene>
    <name evidence="2" type="ORF">DC53_21360</name>
</gene>
<feature type="transmembrane region" description="Helical" evidence="1">
    <location>
        <begin position="120"/>
        <end position="139"/>
    </location>
</feature>
<proteinExistence type="predicted"/>
<dbReference type="EMBL" id="JJNZ01000171">
    <property type="protein sequence ID" value="KDC46735.1"/>
    <property type="molecule type" value="Genomic_DNA"/>
</dbReference>
<evidence type="ECO:0000256" key="1">
    <source>
        <dbReference type="SAM" id="Phobius"/>
    </source>
</evidence>
<organism evidence="2 3">
    <name type="scientific">Pseudoalteromonas fuliginea</name>
    <dbReference type="NCBI Taxonomy" id="1872678"/>
    <lineage>
        <taxon>Bacteria</taxon>
        <taxon>Pseudomonadati</taxon>
        <taxon>Pseudomonadota</taxon>
        <taxon>Gammaproteobacteria</taxon>
        <taxon>Alteromonadales</taxon>
        <taxon>Pseudoalteromonadaceae</taxon>
        <taxon>Pseudoalteromonas</taxon>
    </lineage>
</organism>
<dbReference type="RefSeq" id="WP_050484181.1">
    <property type="nucleotide sequence ID" value="NZ_JJNZ01000171.1"/>
</dbReference>
<sequence length="185" mass="20658">MGKKYFNFNDPYASKFTDIVKIIKVYLQFFIGFILITILTFKGLCEVLQTLSFLGSFEDNSIVKHVLAIGTFSYIANALAISAGIELGHMLFTNGPDEAIEPLMLGITSAAFYTLSTNSGGSWVLGIYAISILVLMFCLKKYKDWNLDHTDEMAQLNERSETYSIKVEEDSIGCFTVDIKNIANK</sequence>
<keyword evidence="1" id="KW-0472">Membrane</keyword>
<evidence type="ECO:0000313" key="2">
    <source>
        <dbReference type="EMBL" id="KDC46735.1"/>
    </source>
</evidence>
<dbReference type="Proteomes" id="UP000027154">
    <property type="component" value="Unassembled WGS sequence"/>
</dbReference>
<dbReference type="AlphaFoldDB" id="A0ABD3Y2Y9"/>
<feature type="transmembrane region" description="Helical" evidence="1">
    <location>
        <begin position="66"/>
        <end position="85"/>
    </location>
</feature>
<comment type="caution">
    <text evidence="2">The sequence shown here is derived from an EMBL/GenBank/DDBJ whole genome shotgun (WGS) entry which is preliminary data.</text>
</comment>
<protein>
    <submittedName>
        <fullName evidence="2">Uncharacterized protein</fullName>
    </submittedName>
</protein>
<keyword evidence="1" id="KW-0812">Transmembrane</keyword>
<feature type="transmembrane region" description="Helical" evidence="1">
    <location>
        <begin position="25"/>
        <end position="45"/>
    </location>
</feature>
<evidence type="ECO:0000313" key="3">
    <source>
        <dbReference type="Proteomes" id="UP000027154"/>
    </source>
</evidence>
<accession>A0ABD3Y2Y9</accession>